<dbReference type="CDD" id="cd22325">
    <property type="entry name" value="ERCC1_C-like"/>
    <property type="match status" value="1"/>
</dbReference>
<dbReference type="Gene3D" id="3.40.50.10130">
    <property type="match status" value="1"/>
</dbReference>
<dbReference type="GO" id="GO:0070522">
    <property type="term" value="C:ERCC4-ERCC1 complex"/>
    <property type="evidence" value="ECO:0007669"/>
    <property type="project" value="TreeGrafter"/>
</dbReference>
<feature type="region of interest" description="Disordered" evidence="7">
    <location>
        <begin position="24"/>
        <end position="92"/>
    </location>
</feature>
<evidence type="ECO:0000256" key="1">
    <source>
        <dbReference type="ARBA" id="ARBA00004123"/>
    </source>
</evidence>
<dbReference type="Gene3D" id="1.10.150.20">
    <property type="entry name" value="5' to 3' exonuclease, C-terminal subdomain"/>
    <property type="match status" value="1"/>
</dbReference>
<reference evidence="9 10" key="1">
    <citation type="journal article" date="2016" name="Fungal Biol.">
        <title>The genome of Xylona heveae provides a window into fungal endophytism.</title>
        <authorList>
            <person name="Gazis R."/>
            <person name="Kuo A."/>
            <person name="Riley R."/>
            <person name="LaButti K."/>
            <person name="Lipzen A."/>
            <person name="Lin J."/>
            <person name="Amirebrahimi M."/>
            <person name="Hesse C.N."/>
            <person name="Spatafora J.W."/>
            <person name="Henrissat B."/>
            <person name="Hainaut M."/>
            <person name="Grigoriev I.V."/>
            <person name="Hibbett D.S."/>
        </authorList>
    </citation>
    <scope>NUCLEOTIDE SEQUENCE [LARGE SCALE GENOMIC DNA]</scope>
    <source>
        <strain evidence="9 10">TC161</strain>
    </source>
</reference>
<evidence type="ECO:0000259" key="8">
    <source>
        <dbReference type="Pfam" id="PF03834"/>
    </source>
</evidence>
<evidence type="ECO:0000256" key="2">
    <source>
        <dbReference type="ARBA" id="ARBA00008283"/>
    </source>
</evidence>
<dbReference type="InterPro" id="IPR004579">
    <property type="entry name" value="ERCC1/RAD10/SWI10"/>
</dbReference>
<organism evidence="9 10">
    <name type="scientific">Xylona heveae (strain CBS 132557 / TC161)</name>
    <dbReference type="NCBI Taxonomy" id="1328760"/>
    <lineage>
        <taxon>Eukaryota</taxon>
        <taxon>Fungi</taxon>
        <taxon>Dikarya</taxon>
        <taxon>Ascomycota</taxon>
        <taxon>Pezizomycotina</taxon>
        <taxon>Xylonomycetes</taxon>
        <taxon>Xylonales</taxon>
        <taxon>Xylonaceae</taxon>
        <taxon>Xylona</taxon>
    </lineage>
</organism>
<comment type="similarity">
    <text evidence="2">Belongs to the ERCC1/RAD10/SWI10 family.</text>
</comment>
<dbReference type="InterPro" id="IPR047260">
    <property type="entry name" value="ERCC1-like_central_dom"/>
</dbReference>
<accession>A0A165JN61</accession>
<evidence type="ECO:0000256" key="6">
    <source>
        <dbReference type="ARBA" id="ARBA00023242"/>
    </source>
</evidence>
<dbReference type="GeneID" id="28896698"/>
<keyword evidence="4" id="KW-0238">DNA-binding</keyword>
<dbReference type="GO" id="GO:0070914">
    <property type="term" value="P:UV-damage excision repair"/>
    <property type="evidence" value="ECO:0007669"/>
    <property type="project" value="TreeGrafter"/>
</dbReference>
<evidence type="ECO:0000256" key="4">
    <source>
        <dbReference type="ARBA" id="ARBA00023125"/>
    </source>
</evidence>
<keyword evidence="5" id="KW-0234">DNA repair</keyword>
<dbReference type="PANTHER" id="PTHR12749:SF0">
    <property type="entry name" value="DNA EXCISION REPAIR PROTEIN ERCC-1"/>
    <property type="match status" value="1"/>
</dbReference>
<keyword evidence="10" id="KW-1185">Reference proteome</keyword>
<dbReference type="InParanoid" id="A0A165JN61"/>
<dbReference type="SUPFAM" id="SSF52980">
    <property type="entry name" value="Restriction endonuclease-like"/>
    <property type="match status" value="1"/>
</dbReference>
<dbReference type="InterPro" id="IPR010994">
    <property type="entry name" value="RuvA_2-like"/>
</dbReference>
<dbReference type="GO" id="GO:0006302">
    <property type="term" value="P:double-strand break repair"/>
    <property type="evidence" value="ECO:0007669"/>
    <property type="project" value="UniProtKB-ARBA"/>
</dbReference>
<feature type="region of interest" description="Disordered" evidence="7">
    <location>
        <begin position="357"/>
        <end position="449"/>
    </location>
</feature>
<name>A0A165JN61_XYLHT</name>
<dbReference type="Proteomes" id="UP000076632">
    <property type="component" value="Unassembled WGS sequence"/>
</dbReference>
<protein>
    <recommendedName>
        <fullName evidence="8">ERCC1-like central domain-containing protein</fullName>
    </recommendedName>
</protein>
<evidence type="ECO:0000256" key="7">
    <source>
        <dbReference type="SAM" id="MobiDB-lite"/>
    </source>
</evidence>
<dbReference type="InterPro" id="IPR011335">
    <property type="entry name" value="Restrct_endonuc-II-like"/>
</dbReference>
<dbReference type="FunFam" id="3.40.50.10130:FF:000001">
    <property type="entry name" value="DNA excision repair protein ERCC-1"/>
    <property type="match status" value="1"/>
</dbReference>
<dbReference type="RefSeq" id="XP_018191996.1">
    <property type="nucleotide sequence ID" value="XM_018331561.1"/>
</dbReference>
<dbReference type="PANTHER" id="PTHR12749">
    <property type="entry name" value="EXCISION REPAIR CROSS-COMPLEMENTING 1 ERCC1"/>
    <property type="match status" value="1"/>
</dbReference>
<dbReference type="NCBIfam" id="TIGR00597">
    <property type="entry name" value="rad10"/>
    <property type="match status" value="1"/>
</dbReference>
<dbReference type="OrthoDB" id="10262814at2759"/>
<feature type="compositionally biased region" description="Low complexity" evidence="7">
    <location>
        <begin position="28"/>
        <end position="75"/>
    </location>
</feature>
<evidence type="ECO:0000313" key="10">
    <source>
        <dbReference type="Proteomes" id="UP000076632"/>
    </source>
</evidence>
<feature type="domain" description="ERCC1-like central" evidence="8">
    <location>
        <begin position="85"/>
        <end position="198"/>
    </location>
</feature>
<gene>
    <name evidence="9" type="ORF">L228DRAFT_242917</name>
</gene>
<dbReference type="GO" id="GO:0003684">
    <property type="term" value="F:damaged DNA binding"/>
    <property type="evidence" value="ECO:0007669"/>
    <property type="project" value="InterPro"/>
</dbReference>
<dbReference type="STRING" id="1328760.A0A165JN61"/>
<dbReference type="Pfam" id="PF03834">
    <property type="entry name" value="Rad10"/>
    <property type="match status" value="1"/>
</dbReference>
<evidence type="ECO:0000313" key="9">
    <source>
        <dbReference type="EMBL" id="KZF26441.1"/>
    </source>
</evidence>
<feature type="compositionally biased region" description="Low complexity" evidence="7">
    <location>
        <begin position="357"/>
        <end position="366"/>
    </location>
</feature>
<feature type="compositionally biased region" description="Gly residues" evidence="7">
    <location>
        <begin position="382"/>
        <end position="391"/>
    </location>
</feature>
<dbReference type="EMBL" id="KV407454">
    <property type="protein sequence ID" value="KZF26441.1"/>
    <property type="molecule type" value="Genomic_DNA"/>
</dbReference>
<keyword evidence="6" id="KW-0539">Nucleus</keyword>
<dbReference type="GO" id="GO:0003697">
    <property type="term" value="F:single-stranded DNA binding"/>
    <property type="evidence" value="ECO:0007669"/>
    <property type="project" value="TreeGrafter"/>
</dbReference>
<evidence type="ECO:0000256" key="3">
    <source>
        <dbReference type="ARBA" id="ARBA00022763"/>
    </source>
</evidence>
<dbReference type="SUPFAM" id="SSF47781">
    <property type="entry name" value="RuvA domain 2-like"/>
    <property type="match status" value="1"/>
</dbReference>
<dbReference type="GO" id="GO:0006312">
    <property type="term" value="P:mitotic recombination"/>
    <property type="evidence" value="ECO:0007669"/>
    <property type="project" value="TreeGrafter"/>
</dbReference>
<dbReference type="AlphaFoldDB" id="A0A165JN61"/>
<dbReference type="OMA" id="HTSEMDH"/>
<sequence length="461" mass="49145">MDEDFGDDAAFVAAVNAVERNYTPKPISATARQQSQPQPQAQARPATTIGARPAAASSSSSATGPPKVQQPKPQVIPGARSGPSSILVSPRQKGNPILNNVRSLPWEYSDIPADYVLGGTTCALFLSLKYHRLHPEYVYSRIRQLGHKYNLRILLTMVDITNHEESLKELSKTSLVNDLTLILCWSAAEAGRYLELFKSCEHTAPTSIRAAQATSYADKVVEFVTVPRSINKTDALGLVSSFGSVRAGVNARPEELSLMAGWGEAKVQRWTSAVRENFRVKRTARRTAGTGVDGSVAGLSRETSRRDYMPTTSREDSLFEETEDVLDRASITPAASVTPARTPIPIGTVPARHSAATAAAVRSSQSGSATPNILPLPSAAAAGGGRGGGGSSTANPAKPPAHTSEMDHFADDEEALLAASEMQPAPPSSSSSSSHHRNKRTDEPPLSEGIMAALAKFRQEK</sequence>
<dbReference type="GO" id="GO:0000110">
    <property type="term" value="C:nucleotide-excision repair factor 1 complex"/>
    <property type="evidence" value="ECO:0007669"/>
    <property type="project" value="TreeGrafter"/>
</dbReference>
<proteinExistence type="inferred from homology"/>
<comment type="subcellular location">
    <subcellularLocation>
        <location evidence="1">Nucleus</location>
    </subcellularLocation>
</comment>
<keyword evidence="3" id="KW-0227">DNA damage</keyword>
<evidence type="ECO:0000256" key="5">
    <source>
        <dbReference type="ARBA" id="ARBA00023204"/>
    </source>
</evidence>